<evidence type="ECO:0000256" key="9">
    <source>
        <dbReference type="ARBA" id="ARBA00022741"/>
    </source>
</evidence>
<sequence length="1112" mass="124282">MRSCWDSAFGVFFAVLLQLCPGGWSLETNPSNPEVILAPNSSLTVVCSGWTEVTWQTPHDSNLELEGLEVDDQGTSSVLQLSNVTWMHTGLYVCEEPAARETKEISVFVPDPEVWFVSVGSSLVMKEGEEGTIPCVVTDPRISVTLYEKTSQTPIQGRYRPSEGFTAALNDTSYICRGVLDDQEKESRVFYVFSIVVPQSMDAFITASKTVVKEGEPLTVNCTVKGAEIVFFEWDYPREEKTLEPLTDFLPSRDTLRSCLNIANATLQDSGNYVCRVNDTMEGHSAIDNITITVLQRGFVRLDTDLPVNISAQLYENVELYVPIEAYPAPQVRWTKDNETLSGDSVTVDTKKVHGTSYVSILTLVRVRMEQNGLYKIHVSNEDDWKEVTFEVQVKAPPQITELSDIHMDEGHGVLCSAEGVPTPTIYWYSCRSSQRCSNKTTPWKLLIPDPENIDIQTNVTEAGGRGKSRVRSVVTFQRMDDITSVRCEARNDRGRRAWDIKLVSNSLSSQVAVMAAVLALVVIAVIFLIILIAVWRKKPRYEIRWKVIESVSSDGHEYTYMDPMALPYDSVWEVPRDSLVLGHTLGSGAFGRVVEATAYGLGPSQSTTKVAVKMLKSTARRSETQALISELKIMSHLGPHLNIVNLLGACTKRGPIYLITEYCRYGDLVDYLHRNKHTFLQYYTDKNRRDTEMCRENADSAGNTQGKSESDGGYMDMAKEDSLEYVPMQELTDTIKYAEIEPSVYETPYQQENYQGQGQERSLAISDSPILSYMDLVGFGFQVAKGMEFLASKNCVHRDLAARNVLICEGKLVKICDFGLARDVMNDSNYISKGNTFLPLKWMAPESIFQNCYTAMSDVWSFGILLWEIFTLGGTPYPDIPMNEQFYNALKKGYRMPRPTHATDEIYEIMCKCWNEKFEKRPPFSLLGHSLGSMLTDSYKKRYYQVNENFFKSDHPAVMRRRPAQPDANYADTPELVGSGEEMTPAGSDTFSEYIVPIPDINAKAACELDDTASLSTSSPQSPEDNTSTASVGFPEAIVVEVCPAPEEPAGHENATVPEEEQGPSPEQEPQDEEQIEEPSLPDAPEESASPGQEGQQEEATCTPEIEESFL</sequence>
<keyword evidence="13 28" id="KW-1133">Transmembrane helix</keyword>
<evidence type="ECO:0000256" key="17">
    <source>
        <dbReference type="ARBA" id="ARBA00023170"/>
    </source>
</evidence>
<keyword evidence="17 26" id="KW-0675">Receptor</keyword>
<evidence type="ECO:0000256" key="15">
    <source>
        <dbReference type="ARBA" id="ARBA00023137"/>
    </source>
</evidence>
<evidence type="ECO:0000256" key="28">
    <source>
        <dbReference type="SAM" id="Phobius"/>
    </source>
</evidence>
<dbReference type="InterPro" id="IPR017441">
    <property type="entry name" value="Protein_kinase_ATP_BS"/>
</dbReference>
<dbReference type="EC" id="2.7.10.1" evidence="2"/>
<dbReference type="PROSITE" id="PS00109">
    <property type="entry name" value="PROTEIN_KINASE_TYR"/>
    <property type="match status" value="1"/>
</dbReference>
<comment type="subcellular location">
    <subcellularLocation>
        <location evidence="1">Cell membrane</location>
        <topology evidence="1">Single-pass type I membrane protein</topology>
    </subcellularLocation>
    <subcellularLocation>
        <location evidence="26">Membrane</location>
        <topology evidence="26">Single-pass type I membrane protein</topology>
    </subcellularLocation>
</comment>
<dbReference type="GO" id="GO:0001667">
    <property type="term" value="P:ameboidal-type cell migration"/>
    <property type="evidence" value="ECO:0007669"/>
    <property type="project" value="UniProtKB-ARBA"/>
</dbReference>
<feature type="active site" description="Proton acceptor" evidence="21">
    <location>
        <position position="800"/>
    </location>
</feature>
<feature type="binding site" evidence="22">
    <location>
        <begin position="662"/>
        <end position="668"/>
    </location>
    <ligand>
        <name>ATP</name>
        <dbReference type="ChEBI" id="CHEBI:30616"/>
    </ligand>
</feature>
<dbReference type="InterPro" id="IPR050122">
    <property type="entry name" value="RTK"/>
</dbReference>
<evidence type="ECO:0000256" key="8">
    <source>
        <dbReference type="ARBA" id="ARBA00022737"/>
    </source>
</evidence>
<evidence type="ECO:0000256" key="26">
    <source>
        <dbReference type="RuleBase" id="RU000311"/>
    </source>
</evidence>
<feature type="binding site" evidence="23">
    <location>
        <position position="805"/>
    </location>
    <ligand>
        <name>Mg(2+)</name>
        <dbReference type="ChEBI" id="CHEBI:18420"/>
    </ligand>
</feature>
<dbReference type="GO" id="GO:0005886">
    <property type="term" value="C:plasma membrane"/>
    <property type="evidence" value="ECO:0007669"/>
    <property type="project" value="UniProtKB-SubCell"/>
</dbReference>
<evidence type="ECO:0000256" key="24">
    <source>
        <dbReference type="PIRSR" id="PIRSR000615-4"/>
    </source>
</evidence>
<proteinExistence type="inferred from homology"/>
<evidence type="ECO:0000256" key="16">
    <source>
        <dbReference type="ARBA" id="ARBA00023157"/>
    </source>
</evidence>
<dbReference type="CDD" id="cd00096">
    <property type="entry name" value="Ig"/>
    <property type="match status" value="1"/>
</dbReference>
<feature type="domain" description="Ig-like" evidence="31">
    <location>
        <begin position="398"/>
        <end position="509"/>
    </location>
</feature>
<evidence type="ECO:0000259" key="31">
    <source>
        <dbReference type="PROSITE" id="PS50835"/>
    </source>
</evidence>
<dbReference type="InterPro" id="IPR020635">
    <property type="entry name" value="Tyr_kinase_cat_dom"/>
</dbReference>
<dbReference type="GO" id="GO:0014911">
    <property type="term" value="P:positive regulation of smooth muscle cell migration"/>
    <property type="evidence" value="ECO:0007669"/>
    <property type="project" value="TreeGrafter"/>
</dbReference>
<evidence type="ECO:0000256" key="22">
    <source>
        <dbReference type="PIRSR" id="PIRSR000615-2"/>
    </source>
</evidence>
<evidence type="ECO:0000256" key="21">
    <source>
        <dbReference type="PIRSR" id="PIRSR000615-1"/>
    </source>
</evidence>
<gene>
    <name evidence="33" type="primary">LOC105904594</name>
</gene>
<evidence type="ECO:0000256" key="14">
    <source>
        <dbReference type="ARBA" id="ARBA00023136"/>
    </source>
</evidence>
<feature type="compositionally biased region" description="Polar residues" evidence="27">
    <location>
        <begin position="1014"/>
        <end position="1032"/>
    </location>
</feature>
<evidence type="ECO:0000256" key="19">
    <source>
        <dbReference type="ARBA" id="ARBA00023319"/>
    </source>
</evidence>
<dbReference type="Proteomes" id="UP000515152">
    <property type="component" value="Chromosome 8"/>
</dbReference>
<evidence type="ECO:0000256" key="7">
    <source>
        <dbReference type="ARBA" id="ARBA00022692"/>
    </source>
</evidence>
<keyword evidence="23" id="KW-0479">Metal-binding</keyword>
<dbReference type="SMART" id="SM00409">
    <property type="entry name" value="IG"/>
    <property type="match status" value="3"/>
</dbReference>
<keyword evidence="29" id="KW-0732">Signal</keyword>
<name>A0A6P8FFP4_CLUHA</name>
<dbReference type="PROSITE" id="PS00240">
    <property type="entry name" value="RECEPTOR_TYR_KIN_III"/>
    <property type="match status" value="1"/>
</dbReference>
<comment type="similarity">
    <text evidence="26">Belongs to the protein kinase superfamily. Tyr protein kinase family. CSF-1/PDGF receptor subfamily.</text>
</comment>
<keyword evidence="15" id="KW-0829">Tyrosine-protein kinase</keyword>
<dbReference type="GO" id="GO:0043235">
    <property type="term" value="C:receptor complex"/>
    <property type="evidence" value="ECO:0007669"/>
    <property type="project" value="TreeGrafter"/>
</dbReference>
<dbReference type="InterPro" id="IPR001245">
    <property type="entry name" value="Ser-Thr/Tyr_kinase_cat_dom"/>
</dbReference>
<keyword evidence="32" id="KW-1185">Reference proteome</keyword>
<feature type="chain" id="PRO_5027679728" description="receptor protein-tyrosine kinase" evidence="29">
    <location>
        <begin position="26"/>
        <end position="1112"/>
    </location>
</feature>
<dbReference type="PROSITE" id="PS00107">
    <property type="entry name" value="PROTEIN_KINASE_ATP"/>
    <property type="match status" value="1"/>
</dbReference>
<feature type="site" description="Important for interaction with phosphotyrosine-binding proteins" evidence="24">
    <location>
        <position position="944"/>
    </location>
</feature>
<dbReference type="InterPro" id="IPR003598">
    <property type="entry name" value="Ig_sub2"/>
</dbReference>
<dbReference type="Gene3D" id="2.60.40.10">
    <property type="entry name" value="Immunoglobulins"/>
    <property type="match status" value="5"/>
</dbReference>
<keyword evidence="3" id="KW-0217">Developmental protein</keyword>
<dbReference type="Pfam" id="PF25305">
    <property type="entry name" value="Ig_PDGFR_d4"/>
    <property type="match status" value="1"/>
</dbReference>
<dbReference type="InterPro" id="IPR000719">
    <property type="entry name" value="Prot_kinase_dom"/>
</dbReference>
<dbReference type="Pfam" id="PF07679">
    <property type="entry name" value="I-set"/>
    <property type="match status" value="1"/>
</dbReference>
<dbReference type="InterPro" id="IPR011009">
    <property type="entry name" value="Kinase-like_dom_sf"/>
</dbReference>
<feature type="domain" description="Protein kinase" evidence="30">
    <location>
        <begin position="580"/>
        <end position="936"/>
    </location>
</feature>
<evidence type="ECO:0000256" key="12">
    <source>
        <dbReference type="ARBA" id="ARBA00022843"/>
    </source>
</evidence>
<dbReference type="AlphaFoldDB" id="A0A6P8FFP4"/>
<evidence type="ECO:0000256" key="3">
    <source>
        <dbReference type="ARBA" id="ARBA00022473"/>
    </source>
</evidence>
<dbReference type="KEGG" id="char:105904594"/>
<feature type="region of interest" description="Disordered" evidence="27">
    <location>
        <begin position="964"/>
        <end position="991"/>
    </location>
</feature>
<evidence type="ECO:0000256" key="18">
    <source>
        <dbReference type="ARBA" id="ARBA00023180"/>
    </source>
</evidence>
<dbReference type="GO" id="GO:0005524">
    <property type="term" value="F:ATP binding"/>
    <property type="evidence" value="ECO:0007669"/>
    <property type="project" value="UniProtKB-UniRule"/>
</dbReference>
<dbReference type="PRINTS" id="PR00109">
    <property type="entry name" value="TYRKINASE"/>
</dbReference>
<dbReference type="InterPro" id="IPR003599">
    <property type="entry name" value="Ig_sub"/>
</dbReference>
<dbReference type="GO" id="GO:0001525">
    <property type="term" value="P:angiogenesis"/>
    <property type="evidence" value="ECO:0007669"/>
    <property type="project" value="TreeGrafter"/>
</dbReference>
<dbReference type="Pfam" id="PF00047">
    <property type="entry name" value="ig"/>
    <property type="match status" value="1"/>
</dbReference>
<evidence type="ECO:0000313" key="32">
    <source>
        <dbReference type="Proteomes" id="UP000515152"/>
    </source>
</evidence>
<keyword evidence="7 26" id="KW-0812">Transmembrane</keyword>
<keyword evidence="11 22" id="KW-0067">ATP-binding</keyword>
<feature type="binding site" evidence="22">
    <location>
        <begin position="587"/>
        <end position="594"/>
    </location>
    <ligand>
        <name>ATP</name>
        <dbReference type="ChEBI" id="CHEBI:30616"/>
    </ligand>
</feature>
<feature type="binding site" evidence="22 25">
    <location>
        <position position="614"/>
    </location>
    <ligand>
        <name>ATP</name>
        <dbReference type="ChEBI" id="CHEBI:30616"/>
    </ligand>
</feature>
<dbReference type="RefSeq" id="XP_031427228.1">
    <property type="nucleotide sequence ID" value="XM_031571368.2"/>
</dbReference>
<evidence type="ECO:0000256" key="5">
    <source>
        <dbReference type="ARBA" id="ARBA00022553"/>
    </source>
</evidence>
<dbReference type="PANTHER" id="PTHR24416:SF53">
    <property type="entry name" value="PLATELET-DERIVED GROWTH FACTOR RECEPTOR BETA"/>
    <property type="match status" value="1"/>
</dbReference>
<evidence type="ECO:0000256" key="1">
    <source>
        <dbReference type="ARBA" id="ARBA00004251"/>
    </source>
</evidence>
<dbReference type="InterPro" id="IPR013098">
    <property type="entry name" value="Ig_I-set"/>
</dbReference>
<dbReference type="OrthoDB" id="9936425at2759"/>
<dbReference type="InterPro" id="IPR013783">
    <property type="entry name" value="Ig-like_fold"/>
</dbReference>
<reference evidence="33" key="1">
    <citation type="submission" date="2025-08" db="UniProtKB">
        <authorList>
            <consortium name="RefSeq"/>
        </authorList>
    </citation>
    <scope>IDENTIFICATION</scope>
</reference>
<evidence type="ECO:0000256" key="29">
    <source>
        <dbReference type="SAM" id="SignalP"/>
    </source>
</evidence>
<keyword evidence="16" id="KW-1015">Disulfide bond</keyword>
<feature type="region of interest" description="Disordered" evidence="27">
    <location>
        <begin position="1047"/>
        <end position="1112"/>
    </location>
</feature>
<dbReference type="InterPro" id="IPR008266">
    <property type="entry name" value="Tyr_kinase_AS"/>
</dbReference>
<evidence type="ECO:0000313" key="33">
    <source>
        <dbReference type="RefSeq" id="XP_031427228.1"/>
    </source>
</evidence>
<keyword evidence="19 26" id="KW-0393">Immunoglobulin domain</keyword>
<dbReference type="PANTHER" id="PTHR24416">
    <property type="entry name" value="TYROSINE-PROTEIN KINASE RECEPTOR"/>
    <property type="match status" value="1"/>
</dbReference>
<dbReference type="GeneID" id="105904594"/>
<keyword evidence="23" id="KW-0460">Magnesium</keyword>
<dbReference type="PROSITE" id="PS50011">
    <property type="entry name" value="PROTEIN_KINASE_DOM"/>
    <property type="match status" value="1"/>
</dbReference>
<dbReference type="Pfam" id="PF07714">
    <property type="entry name" value="PK_Tyr_Ser-Thr"/>
    <property type="match status" value="1"/>
</dbReference>
<evidence type="ECO:0000256" key="6">
    <source>
        <dbReference type="ARBA" id="ARBA00022679"/>
    </source>
</evidence>
<dbReference type="PIRSF" id="PIRSF000615">
    <property type="entry name" value="TyrPK_CSF1-R"/>
    <property type="match status" value="1"/>
</dbReference>
<evidence type="ECO:0000259" key="30">
    <source>
        <dbReference type="PROSITE" id="PS50011"/>
    </source>
</evidence>
<evidence type="ECO:0000256" key="27">
    <source>
        <dbReference type="SAM" id="MobiDB-lite"/>
    </source>
</evidence>
<feature type="compositionally biased region" description="Polar residues" evidence="27">
    <location>
        <begin position="1091"/>
        <end position="1101"/>
    </location>
</feature>
<dbReference type="Gene3D" id="1.10.510.10">
    <property type="entry name" value="Transferase(Phosphotransferase) domain 1"/>
    <property type="match status" value="1"/>
</dbReference>
<feature type="region of interest" description="Disordered" evidence="27">
    <location>
        <begin position="1013"/>
        <end position="1034"/>
    </location>
</feature>
<keyword evidence="4" id="KW-1003">Cell membrane</keyword>
<dbReference type="InterPro" id="IPR036179">
    <property type="entry name" value="Ig-like_dom_sf"/>
</dbReference>
<evidence type="ECO:0000256" key="20">
    <source>
        <dbReference type="ARBA" id="ARBA00051243"/>
    </source>
</evidence>
<keyword evidence="8" id="KW-0677">Repeat</keyword>
<keyword evidence="9 22" id="KW-0547">Nucleotide-binding</keyword>
<dbReference type="Gene3D" id="3.30.200.20">
    <property type="entry name" value="Phosphorylase Kinase, domain 1"/>
    <property type="match status" value="1"/>
</dbReference>
<evidence type="ECO:0000256" key="25">
    <source>
        <dbReference type="PROSITE-ProRule" id="PRU10141"/>
    </source>
</evidence>
<evidence type="ECO:0000256" key="13">
    <source>
        <dbReference type="ARBA" id="ARBA00022989"/>
    </source>
</evidence>
<dbReference type="InterPro" id="IPR013151">
    <property type="entry name" value="Immunoglobulin_dom"/>
</dbReference>
<evidence type="ECO:0000256" key="11">
    <source>
        <dbReference type="ARBA" id="ARBA00022840"/>
    </source>
</evidence>
<organism evidence="32 33">
    <name type="scientific">Clupea harengus</name>
    <name type="common">Atlantic herring</name>
    <dbReference type="NCBI Taxonomy" id="7950"/>
    <lineage>
        <taxon>Eukaryota</taxon>
        <taxon>Metazoa</taxon>
        <taxon>Chordata</taxon>
        <taxon>Craniata</taxon>
        <taxon>Vertebrata</taxon>
        <taxon>Euteleostomi</taxon>
        <taxon>Actinopterygii</taxon>
        <taxon>Neopterygii</taxon>
        <taxon>Teleostei</taxon>
        <taxon>Clupei</taxon>
        <taxon>Clupeiformes</taxon>
        <taxon>Clupeoidei</taxon>
        <taxon>Clupeidae</taxon>
        <taxon>Clupea</taxon>
    </lineage>
</organism>
<keyword evidence="12" id="KW-0832">Ubl conjugation</keyword>
<feature type="binding site" evidence="23">
    <location>
        <position position="559"/>
    </location>
    <ligand>
        <name>Mg(2+)</name>
        <dbReference type="ChEBI" id="CHEBI:18420"/>
    </ligand>
</feature>
<keyword evidence="6" id="KW-0808">Transferase</keyword>
<feature type="transmembrane region" description="Helical" evidence="28">
    <location>
        <begin position="512"/>
        <end position="536"/>
    </location>
</feature>
<feature type="signal peptide" evidence="29">
    <location>
        <begin position="1"/>
        <end position="25"/>
    </location>
</feature>
<dbReference type="InterPro" id="IPR001824">
    <property type="entry name" value="Tyr_kinase_rcpt_3_CS"/>
</dbReference>
<dbReference type="SMART" id="SM00219">
    <property type="entry name" value="TyrKc"/>
    <property type="match status" value="1"/>
</dbReference>
<dbReference type="SUPFAM" id="SSF56112">
    <property type="entry name" value="Protein kinase-like (PK-like)"/>
    <property type="match status" value="1"/>
</dbReference>
<feature type="binding site" evidence="23">
    <location>
        <position position="818"/>
    </location>
    <ligand>
        <name>Mg(2+)</name>
        <dbReference type="ChEBI" id="CHEBI:18420"/>
    </ligand>
</feature>
<feature type="binding site" evidence="22">
    <location>
        <position position="804"/>
    </location>
    <ligand>
        <name>ATP</name>
        <dbReference type="ChEBI" id="CHEBI:30616"/>
    </ligand>
</feature>
<dbReference type="FunFam" id="1.10.510.10:FF:000140">
    <property type="entry name" value="Platelet-derived growth factor receptor beta"/>
    <property type="match status" value="1"/>
</dbReference>
<dbReference type="GO" id="GO:0005019">
    <property type="term" value="F:platelet-derived growth factor beta-receptor activity"/>
    <property type="evidence" value="ECO:0007669"/>
    <property type="project" value="TreeGrafter"/>
</dbReference>
<dbReference type="InterPro" id="IPR007110">
    <property type="entry name" value="Ig-like_dom"/>
</dbReference>
<protein>
    <recommendedName>
        <fullName evidence="2">receptor protein-tyrosine kinase</fullName>
        <ecNumber evidence="2">2.7.10.1</ecNumber>
    </recommendedName>
</protein>
<accession>A0A6P8FFP4</accession>
<dbReference type="GO" id="GO:0048407">
    <property type="term" value="F:platelet-derived growth factor binding"/>
    <property type="evidence" value="ECO:0007669"/>
    <property type="project" value="TreeGrafter"/>
</dbReference>
<keyword evidence="18" id="KW-0325">Glycoprotein</keyword>
<evidence type="ECO:0000256" key="23">
    <source>
        <dbReference type="PIRSR" id="PIRSR000615-3"/>
    </source>
</evidence>
<dbReference type="FunFam" id="3.30.200.20:FF:000025">
    <property type="entry name" value="Platelet-derived growth factor receptor alpha"/>
    <property type="match status" value="1"/>
</dbReference>
<evidence type="ECO:0000256" key="10">
    <source>
        <dbReference type="ARBA" id="ARBA00022777"/>
    </source>
</evidence>
<dbReference type="SUPFAM" id="SSF48726">
    <property type="entry name" value="Immunoglobulin"/>
    <property type="match status" value="4"/>
</dbReference>
<keyword evidence="10" id="KW-0418">Kinase</keyword>
<keyword evidence="5" id="KW-0597">Phosphoprotein</keyword>
<evidence type="ECO:0000256" key="4">
    <source>
        <dbReference type="ARBA" id="ARBA00022475"/>
    </source>
</evidence>
<dbReference type="GO" id="GO:0060326">
    <property type="term" value="P:cell chemotaxis"/>
    <property type="evidence" value="ECO:0007669"/>
    <property type="project" value="TreeGrafter"/>
</dbReference>
<feature type="domain" description="Ig-like" evidence="31">
    <location>
        <begin position="198"/>
        <end position="293"/>
    </location>
</feature>
<dbReference type="SMART" id="SM00408">
    <property type="entry name" value="IGc2"/>
    <property type="match status" value="3"/>
</dbReference>
<dbReference type="GO" id="GO:0046872">
    <property type="term" value="F:metal ion binding"/>
    <property type="evidence" value="ECO:0007669"/>
    <property type="project" value="UniProtKB-KW"/>
</dbReference>
<dbReference type="PROSITE" id="PS50835">
    <property type="entry name" value="IG_LIKE"/>
    <property type="match status" value="2"/>
</dbReference>
<evidence type="ECO:0000256" key="2">
    <source>
        <dbReference type="ARBA" id="ARBA00011902"/>
    </source>
</evidence>
<comment type="catalytic activity">
    <reaction evidence="20">
        <text>L-tyrosyl-[protein] + ATP = O-phospho-L-tyrosyl-[protein] + ADP + H(+)</text>
        <dbReference type="Rhea" id="RHEA:10596"/>
        <dbReference type="Rhea" id="RHEA-COMP:10136"/>
        <dbReference type="Rhea" id="RHEA-COMP:20101"/>
        <dbReference type="ChEBI" id="CHEBI:15378"/>
        <dbReference type="ChEBI" id="CHEBI:30616"/>
        <dbReference type="ChEBI" id="CHEBI:46858"/>
        <dbReference type="ChEBI" id="CHEBI:61978"/>
        <dbReference type="ChEBI" id="CHEBI:456216"/>
        <dbReference type="EC" id="2.7.10.1"/>
    </reaction>
</comment>
<keyword evidence="14 28" id="KW-0472">Membrane</keyword>